<gene>
    <name evidence="7" type="ORF">I2H38_14905</name>
</gene>
<dbReference type="InterPro" id="IPR001123">
    <property type="entry name" value="LeuE-type"/>
</dbReference>
<feature type="transmembrane region" description="Helical" evidence="6">
    <location>
        <begin position="149"/>
        <end position="170"/>
    </location>
</feature>
<evidence type="ECO:0000313" key="7">
    <source>
        <dbReference type="EMBL" id="MBF9234663.1"/>
    </source>
</evidence>
<proteinExistence type="predicted"/>
<organism evidence="7 8">
    <name type="scientific">Microvirga alba</name>
    <dbReference type="NCBI Taxonomy" id="2791025"/>
    <lineage>
        <taxon>Bacteria</taxon>
        <taxon>Pseudomonadati</taxon>
        <taxon>Pseudomonadota</taxon>
        <taxon>Alphaproteobacteria</taxon>
        <taxon>Hyphomicrobiales</taxon>
        <taxon>Methylobacteriaceae</taxon>
        <taxon>Microvirga</taxon>
    </lineage>
</organism>
<evidence type="ECO:0000256" key="1">
    <source>
        <dbReference type="ARBA" id="ARBA00004651"/>
    </source>
</evidence>
<sequence>MDLSLLLSAGIAGFVYGITPGPGVLAVLGIGADRGRRAGAAFLIGHLAGDVLWSALALVAIIGVTTIGSFVFDLLGAVSGLYLFWLGWRAIRVKRNADGRIDIPVRRPLLHGLTFGMTNPKAYPVAVATLTALLSAKASALTWSMLPALLVASCLGGIVAYAILVAIIGASAVRKTYRRYEIAITRVSGLMFIGFALNALIHSVPGLFMPKRA</sequence>
<comment type="caution">
    <text evidence="7">The sequence shown here is derived from an EMBL/GenBank/DDBJ whole genome shotgun (WGS) entry which is preliminary data.</text>
</comment>
<evidence type="ECO:0000256" key="3">
    <source>
        <dbReference type="ARBA" id="ARBA00022692"/>
    </source>
</evidence>
<dbReference type="GO" id="GO:0015171">
    <property type="term" value="F:amino acid transmembrane transporter activity"/>
    <property type="evidence" value="ECO:0007669"/>
    <property type="project" value="TreeGrafter"/>
</dbReference>
<keyword evidence="4 6" id="KW-1133">Transmembrane helix</keyword>
<feature type="transmembrane region" description="Helical" evidence="6">
    <location>
        <begin position="182"/>
        <end position="201"/>
    </location>
</feature>
<comment type="subcellular location">
    <subcellularLocation>
        <location evidence="1">Cell membrane</location>
        <topology evidence="1">Multi-pass membrane protein</topology>
    </subcellularLocation>
</comment>
<keyword evidence="2" id="KW-1003">Cell membrane</keyword>
<dbReference type="GO" id="GO:0005886">
    <property type="term" value="C:plasma membrane"/>
    <property type="evidence" value="ECO:0007669"/>
    <property type="project" value="UniProtKB-SubCell"/>
</dbReference>
<keyword evidence="3 6" id="KW-0812">Transmembrane</keyword>
<feature type="transmembrane region" description="Helical" evidence="6">
    <location>
        <begin position="6"/>
        <end position="28"/>
    </location>
</feature>
<evidence type="ECO:0000256" key="2">
    <source>
        <dbReference type="ARBA" id="ARBA00022475"/>
    </source>
</evidence>
<dbReference type="PANTHER" id="PTHR30086">
    <property type="entry name" value="ARGININE EXPORTER PROTEIN ARGO"/>
    <property type="match status" value="1"/>
</dbReference>
<protein>
    <submittedName>
        <fullName evidence="7">LysE family translocator</fullName>
    </submittedName>
</protein>
<reference evidence="7" key="1">
    <citation type="submission" date="2020-11" db="EMBL/GenBank/DDBJ databases">
        <authorList>
            <person name="Kim M.K."/>
        </authorList>
    </citation>
    <scope>NUCLEOTIDE SEQUENCE</scope>
    <source>
        <strain evidence="7">BT350</strain>
    </source>
</reference>
<evidence type="ECO:0000256" key="6">
    <source>
        <dbReference type="SAM" id="Phobius"/>
    </source>
</evidence>
<dbReference type="Proteomes" id="UP000599312">
    <property type="component" value="Unassembled WGS sequence"/>
</dbReference>
<dbReference type="AlphaFoldDB" id="A0A931BTY4"/>
<keyword evidence="5 6" id="KW-0472">Membrane</keyword>
<dbReference type="EMBL" id="JADQDO010000007">
    <property type="protein sequence ID" value="MBF9234663.1"/>
    <property type="molecule type" value="Genomic_DNA"/>
</dbReference>
<accession>A0A931BTY4</accession>
<evidence type="ECO:0000313" key="8">
    <source>
        <dbReference type="Proteomes" id="UP000599312"/>
    </source>
</evidence>
<evidence type="ECO:0000256" key="4">
    <source>
        <dbReference type="ARBA" id="ARBA00022989"/>
    </source>
</evidence>
<feature type="transmembrane region" description="Helical" evidence="6">
    <location>
        <begin position="40"/>
        <end position="64"/>
    </location>
</feature>
<dbReference type="RefSeq" id="WP_196272645.1">
    <property type="nucleotide sequence ID" value="NZ_JADQDO010000007.1"/>
</dbReference>
<evidence type="ECO:0000256" key="5">
    <source>
        <dbReference type="ARBA" id="ARBA00023136"/>
    </source>
</evidence>
<keyword evidence="8" id="KW-1185">Reference proteome</keyword>
<name>A0A931BTY4_9HYPH</name>
<dbReference type="PANTHER" id="PTHR30086:SF20">
    <property type="entry name" value="ARGININE EXPORTER PROTEIN ARGO-RELATED"/>
    <property type="match status" value="1"/>
</dbReference>
<feature type="transmembrane region" description="Helical" evidence="6">
    <location>
        <begin position="70"/>
        <end position="88"/>
    </location>
</feature>
<dbReference type="Pfam" id="PF01810">
    <property type="entry name" value="LysE"/>
    <property type="match status" value="1"/>
</dbReference>